<feature type="compositionally biased region" description="Polar residues" evidence="1">
    <location>
        <begin position="76"/>
        <end position="97"/>
    </location>
</feature>
<sequence length="1454" mass="151336">MPQVTVVRGGDDGENSAYFQLIDGKLHLPTIGSFFGLVPSSMRLDGTVHASDGSGLTFLTFQDGQTITVVGEPAQTTLNSRADPPTTVTAGSSSMNKPSLPLSVQSVPPPCRVLLVYTLQTTSKRGPNILDTSIPISSYEHQGEASLRQHGRRDNHDHVPGRGDAHVAEADEGFDEGFNNKRRKLQAAEDEEEELLGTWTLPSNHTTAAFGDLEHQVQGLMIGNAVLVKNCQFMYRYYGSTLPIRSTAALQEAISHFRSLMSCTMAVDDLMQQCRIYVSPKPATSRSASQLCLSESSVISLTPSSSPADILNPAAAPPPPLLAAMKAAPSAGEAVAALSQSQQQAAVDHTSLPVLLPVLMEVKKEALQTQLAGSANTQQGGTAALNAGAAELVASVLSAAAALTPNPDDINPVTPSVIVPASFSAATSSALSFSAVTLNQMMALSSAFSSSTQPAIMKIIPEIPAAIPTVKPGQSLLNEPQLVSSDAQLLHLKGSSIDIADESGSSIDGALSGLATAAEGQAADGASSFVAPHLQPLFQDYLSGAMLPAMNSSGSISLPPFQNIPISQLRQPSIPSGTTTADITAAAAGATDNAAAPGTSDKVPVVPAAAAAPGTSDNVPVVPAAAAAAQQILNILPFSVVDAAAVLSSSGSVSVPSGLLLQLISNYQLTQQQQQQQQPPVAANAANIRDGEASSAAAAMTLNNRQSSTPLLQQVHQVGRPGSAAAAAATPASPAAAAADVPAEWSLIQASVSKQPYHHAALPPQQSQRGGEFIRQQHFMSAAAAAAAGGVLGSNYSRQNEGEDLQEGIDHYADEGGLDMYGGQAGEAGDLMTKGKSKESKTRYADGRFKDEERHLKKMEEMHLRCSELFEGRITHLITVLDHKSLRCEACPDGGSLIKAYSAYHIDAVRKHFLRHHESLLKQGGVCPDNYRKEYEMPAKMRRAVATTTRSSSSPMMSTQPPLHPSGGNQTAASGFGSAAPSPAAPQFLLDKLYLTSYASMNQPLGYQQPSDHLGSAFHGNAMRSSDHDHDGKPDGPSYFHHQHTEHQQRRLPAPAEPKKRQVAAAAAAGHALQQEILDQMYLTSYASRGTSTKTAAEAAPGAHPEAVRRYSGSSYALSGSEPMAAAVPARVSNAGNPSLFDQLYEYACDPLTPASALHQPLPEVPMSAVQSVPEHFGTHYEPQQQQHRETYGTEHLFDLVDAMAQLPPDPLRDRLVNDLYFDSYAAAGAASAAAPASTPSSALTQSTHAAMTSSSAPRSSSSQLINDIYFKSYAAGHLAGLEAAAGTHTAAGSGRLPAAAAAAAGCRATQSVGPLSVGLRAYPGHAAPLSVTTSSNRHLSQLHSNYSSSWAPDPPSFHPSSVIRAAADALGAAKASSSRTGPATGGAGDSSASDAALVLHPTDEVIISEGPANHDARAHASASEAPEQWGRLLDVAAHDVSAEDAALMESLGI</sequence>
<feature type="region of interest" description="Disordered" evidence="1">
    <location>
        <begin position="76"/>
        <end position="104"/>
    </location>
</feature>
<evidence type="ECO:0000313" key="3">
    <source>
        <dbReference type="Proteomes" id="UP000232323"/>
    </source>
</evidence>
<organism evidence="2 3">
    <name type="scientific">Chlamydomonas eustigma</name>
    <dbReference type="NCBI Taxonomy" id="1157962"/>
    <lineage>
        <taxon>Eukaryota</taxon>
        <taxon>Viridiplantae</taxon>
        <taxon>Chlorophyta</taxon>
        <taxon>core chlorophytes</taxon>
        <taxon>Chlorophyceae</taxon>
        <taxon>CS clade</taxon>
        <taxon>Chlamydomonadales</taxon>
        <taxon>Chlamydomonadaceae</taxon>
        <taxon>Chlamydomonas</taxon>
    </lineage>
</organism>
<feature type="compositionally biased region" description="Low complexity" evidence="1">
    <location>
        <begin position="944"/>
        <end position="959"/>
    </location>
</feature>
<feature type="compositionally biased region" description="Basic and acidic residues" evidence="1">
    <location>
        <begin position="1025"/>
        <end position="1034"/>
    </location>
</feature>
<gene>
    <name evidence="2" type="ORF">CEUSTIGMA_g1842.t1</name>
</gene>
<keyword evidence="3" id="KW-1185">Reference proteome</keyword>
<feature type="region of interest" description="Disordered" evidence="1">
    <location>
        <begin position="142"/>
        <end position="163"/>
    </location>
</feature>
<comment type="caution">
    <text evidence="2">The sequence shown here is derived from an EMBL/GenBank/DDBJ whole genome shotgun (WGS) entry which is preliminary data.</text>
</comment>
<feature type="region of interest" description="Disordered" evidence="1">
    <location>
        <begin position="1374"/>
        <end position="1394"/>
    </location>
</feature>
<dbReference type="EMBL" id="BEGY01000007">
    <property type="protein sequence ID" value="GAX74394.1"/>
    <property type="molecule type" value="Genomic_DNA"/>
</dbReference>
<proteinExistence type="predicted"/>
<feature type="compositionally biased region" description="Basic and acidic residues" evidence="1">
    <location>
        <begin position="152"/>
        <end position="163"/>
    </location>
</feature>
<dbReference type="OrthoDB" id="536918at2759"/>
<protein>
    <submittedName>
        <fullName evidence="2">Uncharacterized protein</fullName>
    </submittedName>
</protein>
<name>A0A250WU97_9CHLO</name>
<feature type="region of interest" description="Disordered" evidence="1">
    <location>
        <begin position="1006"/>
        <end position="1059"/>
    </location>
</feature>
<evidence type="ECO:0000313" key="2">
    <source>
        <dbReference type="EMBL" id="GAX74394.1"/>
    </source>
</evidence>
<accession>A0A250WU97</accession>
<dbReference type="Proteomes" id="UP000232323">
    <property type="component" value="Unassembled WGS sequence"/>
</dbReference>
<feature type="compositionally biased region" description="Low complexity" evidence="1">
    <location>
        <begin position="972"/>
        <end position="981"/>
    </location>
</feature>
<reference evidence="2 3" key="1">
    <citation type="submission" date="2017-08" db="EMBL/GenBank/DDBJ databases">
        <title>Acidophilic green algal genome provides insights into adaptation to an acidic environment.</title>
        <authorList>
            <person name="Hirooka S."/>
            <person name="Hirose Y."/>
            <person name="Kanesaki Y."/>
            <person name="Higuchi S."/>
            <person name="Fujiwara T."/>
            <person name="Onuma R."/>
            <person name="Era A."/>
            <person name="Ohbayashi R."/>
            <person name="Uzuka A."/>
            <person name="Nozaki H."/>
            <person name="Yoshikawa H."/>
            <person name="Miyagishima S.Y."/>
        </authorList>
    </citation>
    <scope>NUCLEOTIDE SEQUENCE [LARGE SCALE GENOMIC DNA]</scope>
    <source>
        <strain evidence="2 3">NIES-2499</strain>
    </source>
</reference>
<evidence type="ECO:0000256" key="1">
    <source>
        <dbReference type="SAM" id="MobiDB-lite"/>
    </source>
</evidence>
<feature type="region of interest" description="Disordered" evidence="1">
    <location>
        <begin position="942"/>
        <end position="981"/>
    </location>
</feature>
<dbReference type="STRING" id="1157962.A0A250WU97"/>